<dbReference type="InterPro" id="IPR018076">
    <property type="entry name" value="T2SS_GspF_dom"/>
</dbReference>
<evidence type="ECO:0000256" key="6">
    <source>
        <dbReference type="ARBA" id="ARBA00022692"/>
    </source>
</evidence>
<gene>
    <name evidence="12" type="primary">hofC</name>
    <name evidence="12" type="ORF">K6K13_17850</name>
</gene>
<sequence>MPQKLYSWLALTSDGELQRGESIGNARQHIYLGLAQRGYQPLRVRYRQTLTQRYWKAVARIALFKQVAALLQAGLPLLNALRLLAEQHERPGWRCLINALADDIAEGDSFSDVLRRYPQVFPGLYPTLVAVGEMTGKLDVCCQQLAMQQEQQLQLQKRVKQALRYPGFVLGVSITVSIIMLIAVLPEFASLYASFETPLPPLTQHVLALAERVTHHALLLFTLPVSIVLGYPVCRARSMALRRQEERVLLKIPLLGALLRGEALSYLFTLLALTQRAGLTLPAGLTAAATLPYFAYQEALSSILRNIEQGNSLQQSMTPYSTLFPAPCAQLIRVGEETGALDNMFDQLAQWHQQQTAQRTETLTHTLEPLLIVLIGGIIGTLLIAMYLPIFQFGNVMANA</sequence>
<comment type="similarity">
    <text evidence="2 9">Belongs to the GSP F family.</text>
</comment>
<feature type="transmembrane region" description="Helical" evidence="10">
    <location>
        <begin position="213"/>
        <end position="233"/>
    </location>
</feature>
<evidence type="ECO:0000256" key="3">
    <source>
        <dbReference type="ARBA" id="ARBA00022448"/>
    </source>
</evidence>
<evidence type="ECO:0000256" key="1">
    <source>
        <dbReference type="ARBA" id="ARBA00004429"/>
    </source>
</evidence>
<proteinExistence type="inferred from homology"/>
<dbReference type="PANTHER" id="PTHR30012">
    <property type="entry name" value="GENERAL SECRETION PATHWAY PROTEIN"/>
    <property type="match status" value="1"/>
</dbReference>
<keyword evidence="6 9" id="KW-0812">Transmembrane</keyword>
<evidence type="ECO:0000256" key="10">
    <source>
        <dbReference type="SAM" id="Phobius"/>
    </source>
</evidence>
<dbReference type="NCBIfam" id="NF007861">
    <property type="entry name" value="PRK10573.1"/>
    <property type="match status" value="1"/>
</dbReference>
<organism evidence="12 13">
    <name type="scientific">Symbiopectobacterium purcellii</name>
    <dbReference type="NCBI Taxonomy" id="2871826"/>
    <lineage>
        <taxon>Bacteria</taxon>
        <taxon>Pseudomonadati</taxon>
        <taxon>Pseudomonadota</taxon>
        <taxon>Gammaproteobacteria</taxon>
        <taxon>Enterobacterales</taxon>
        <taxon>Enterobacteriaceae</taxon>
    </lineage>
</organism>
<feature type="transmembrane region" description="Helical" evidence="10">
    <location>
        <begin position="167"/>
        <end position="193"/>
    </location>
</feature>
<dbReference type="RefSeq" id="WP_222158179.1">
    <property type="nucleotide sequence ID" value="NZ_CP081864.1"/>
</dbReference>
<dbReference type="Proteomes" id="UP000825886">
    <property type="component" value="Chromosome"/>
</dbReference>
<evidence type="ECO:0000313" key="12">
    <source>
        <dbReference type="EMBL" id="QZN95069.1"/>
    </source>
</evidence>
<dbReference type="EMBL" id="CP081864">
    <property type="protein sequence ID" value="QZN95069.1"/>
    <property type="molecule type" value="Genomic_DNA"/>
</dbReference>
<reference evidence="12 13" key="1">
    <citation type="submission" date="2021-08" db="EMBL/GenBank/DDBJ databases">
        <title>Culture and genomic analysis of Symbiopectobacterium purcellii sp. nov. gen. nov., isolated from the leafhopper Empoasca decipiens.</title>
        <authorList>
            <person name="Nadal-Jimenez P."/>
            <person name="Siozios S."/>
            <person name="Halliday N."/>
            <person name="Camara M."/>
            <person name="Hurst G.D.D."/>
        </authorList>
    </citation>
    <scope>NUCLEOTIDE SEQUENCE [LARGE SCALE GENOMIC DNA]</scope>
    <source>
        <strain evidence="12 13">SyEd1</strain>
    </source>
</reference>
<dbReference type="InterPro" id="IPR042094">
    <property type="entry name" value="T2SS_GspF_sf"/>
</dbReference>
<comment type="subcellular location">
    <subcellularLocation>
        <location evidence="1 9">Cell inner membrane</location>
        <topology evidence="1 9">Multi-pass membrane protein</topology>
    </subcellularLocation>
</comment>
<name>A0ABX9AK92_9ENTR</name>
<evidence type="ECO:0000256" key="4">
    <source>
        <dbReference type="ARBA" id="ARBA00022475"/>
    </source>
</evidence>
<protein>
    <submittedName>
        <fullName evidence="12">Protein transport protein HofC</fullName>
    </submittedName>
</protein>
<keyword evidence="5" id="KW-0997">Cell inner membrane</keyword>
<dbReference type="PRINTS" id="PR00812">
    <property type="entry name" value="BCTERIALGSPF"/>
</dbReference>
<keyword evidence="7 10" id="KW-1133">Transmembrane helix</keyword>
<keyword evidence="4" id="KW-1003">Cell membrane</keyword>
<evidence type="ECO:0000259" key="11">
    <source>
        <dbReference type="Pfam" id="PF00482"/>
    </source>
</evidence>
<dbReference type="PANTHER" id="PTHR30012:SF7">
    <property type="entry name" value="PROTEIN TRANSPORT PROTEIN HOFC HOMOLOG"/>
    <property type="match status" value="1"/>
</dbReference>
<accession>A0ABX9AK92</accession>
<keyword evidence="3 9" id="KW-0813">Transport</keyword>
<dbReference type="Gene3D" id="1.20.81.30">
    <property type="entry name" value="Type II secretion system (T2SS), domain F"/>
    <property type="match status" value="2"/>
</dbReference>
<evidence type="ECO:0000256" key="5">
    <source>
        <dbReference type="ARBA" id="ARBA00022519"/>
    </source>
</evidence>
<feature type="domain" description="Type II secretion system protein GspF" evidence="11">
    <location>
        <begin position="65"/>
        <end position="186"/>
    </location>
</feature>
<evidence type="ECO:0000313" key="13">
    <source>
        <dbReference type="Proteomes" id="UP000825886"/>
    </source>
</evidence>
<dbReference type="PROSITE" id="PS00874">
    <property type="entry name" value="T2SP_F"/>
    <property type="match status" value="1"/>
</dbReference>
<dbReference type="InterPro" id="IPR003004">
    <property type="entry name" value="GspF/PilC"/>
</dbReference>
<dbReference type="Pfam" id="PF00482">
    <property type="entry name" value="T2SSF"/>
    <property type="match status" value="2"/>
</dbReference>
<feature type="domain" description="Type II secretion system protein GspF" evidence="11">
    <location>
        <begin position="269"/>
        <end position="389"/>
    </location>
</feature>
<keyword evidence="8 10" id="KW-0472">Membrane</keyword>
<keyword evidence="13" id="KW-1185">Reference proteome</keyword>
<evidence type="ECO:0000256" key="9">
    <source>
        <dbReference type="RuleBase" id="RU003923"/>
    </source>
</evidence>
<feature type="transmembrane region" description="Helical" evidence="10">
    <location>
        <begin position="369"/>
        <end position="390"/>
    </location>
</feature>
<evidence type="ECO:0000256" key="7">
    <source>
        <dbReference type="ARBA" id="ARBA00022989"/>
    </source>
</evidence>
<dbReference type="InterPro" id="IPR001992">
    <property type="entry name" value="T2SS_GspF/T4SS_PilC_CS"/>
</dbReference>
<evidence type="ECO:0000256" key="2">
    <source>
        <dbReference type="ARBA" id="ARBA00005745"/>
    </source>
</evidence>
<evidence type="ECO:0000256" key="8">
    <source>
        <dbReference type="ARBA" id="ARBA00023136"/>
    </source>
</evidence>